<organism evidence="1 2">
    <name type="scientific">Collybiopsis luxurians FD-317 M1</name>
    <dbReference type="NCBI Taxonomy" id="944289"/>
    <lineage>
        <taxon>Eukaryota</taxon>
        <taxon>Fungi</taxon>
        <taxon>Dikarya</taxon>
        <taxon>Basidiomycota</taxon>
        <taxon>Agaricomycotina</taxon>
        <taxon>Agaricomycetes</taxon>
        <taxon>Agaricomycetidae</taxon>
        <taxon>Agaricales</taxon>
        <taxon>Marasmiineae</taxon>
        <taxon>Omphalotaceae</taxon>
        <taxon>Collybiopsis</taxon>
        <taxon>Collybiopsis luxurians</taxon>
    </lineage>
</organism>
<name>A0A0D0BWK1_9AGAR</name>
<keyword evidence="2" id="KW-1185">Reference proteome</keyword>
<dbReference type="OrthoDB" id="3062192at2759"/>
<dbReference type="HOGENOM" id="CLU_1806382_0_0_1"/>
<reference evidence="1 2" key="1">
    <citation type="submission" date="2014-04" db="EMBL/GenBank/DDBJ databases">
        <title>Evolutionary Origins and Diversification of the Mycorrhizal Mutualists.</title>
        <authorList>
            <consortium name="DOE Joint Genome Institute"/>
            <consortium name="Mycorrhizal Genomics Consortium"/>
            <person name="Kohler A."/>
            <person name="Kuo A."/>
            <person name="Nagy L.G."/>
            <person name="Floudas D."/>
            <person name="Copeland A."/>
            <person name="Barry K.W."/>
            <person name="Cichocki N."/>
            <person name="Veneault-Fourrey C."/>
            <person name="LaButti K."/>
            <person name="Lindquist E.A."/>
            <person name="Lipzen A."/>
            <person name="Lundell T."/>
            <person name="Morin E."/>
            <person name="Murat C."/>
            <person name="Riley R."/>
            <person name="Ohm R."/>
            <person name="Sun H."/>
            <person name="Tunlid A."/>
            <person name="Henrissat B."/>
            <person name="Grigoriev I.V."/>
            <person name="Hibbett D.S."/>
            <person name="Martin F."/>
        </authorList>
    </citation>
    <scope>NUCLEOTIDE SEQUENCE [LARGE SCALE GENOMIC DNA]</scope>
    <source>
        <strain evidence="1 2">FD-317 M1</strain>
    </source>
</reference>
<evidence type="ECO:0000313" key="2">
    <source>
        <dbReference type="Proteomes" id="UP000053593"/>
    </source>
</evidence>
<proteinExistence type="predicted"/>
<accession>A0A0D0BWK1</accession>
<dbReference type="Proteomes" id="UP000053593">
    <property type="component" value="Unassembled WGS sequence"/>
</dbReference>
<gene>
    <name evidence="1" type="ORF">GYMLUDRAFT_919536</name>
</gene>
<evidence type="ECO:0000313" key="1">
    <source>
        <dbReference type="EMBL" id="KIK54069.1"/>
    </source>
</evidence>
<sequence length="143" mass="16031">MRYDIDSESSSIFTTTRTLTSLSTAPGLGYLSGRAIHRVGAVVVDGIDAIVIRRRLAQIEAVLGQWCGRVEICNETRILYKDLLECVRPIYEQSIRKRALLLIMGKIGSLEFECLASVIAETNIFELYYILKAVFTSIQVLMP</sequence>
<dbReference type="AlphaFoldDB" id="A0A0D0BWK1"/>
<protein>
    <submittedName>
        <fullName evidence="1">Uncharacterized protein</fullName>
    </submittedName>
</protein>
<dbReference type="EMBL" id="KN834820">
    <property type="protein sequence ID" value="KIK54069.1"/>
    <property type="molecule type" value="Genomic_DNA"/>
</dbReference>